<comment type="caution">
    <text evidence="1">The sequence shown here is derived from an EMBL/GenBank/DDBJ whole genome shotgun (WGS) entry which is preliminary data.</text>
</comment>
<sequence length="119" mass="14015">MIDVKTKVHYYISPAEKNPFNDFLNSLSPSQQSKILRVFVHLETYGLQQIIPHIRKLIGTPFWEIRILGKDNIRVVFVAPFKNFILVLHGFVKKTRKTPSKEIGISYSRYNEWINRKIT</sequence>
<dbReference type="AlphaFoldDB" id="A0A2H0KMC2"/>
<dbReference type="InterPro" id="IPR009241">
    <property type="entry name" value="HigB-like"/>
</dbReference>
<evidence type="ECO:0000313" key="1">
    <source>
        <dbReference type="EMBL" id="PIQ72420.1"/>
    </source>
</evidence>
<accession>A0A2H0KMC2</accession>
<reference evidence="1 2" key="1">
    <citation type="submission" date="2017-09" db="EMBL/GenBank/DDBJ databases">
        <title>Depth-based differentiation of microbial function through sediment-hosted aquifers and enrichment of novel symbionts in the deep terrestrial subsurface.</title>
        <authorList>
            <person name="Probst A.J."/>
            <person name="Ladd B."/>
            <person name="Jarett J.K."/>
            <person name="Geller-Mcgrath D.E."/>
            <person name="Sieber C.M."/>
            <person name="Emerson J.B."/>
            <person name="Anantharaman K."/>
            <person name="Thomas B.C."/>
            <person name="Malmstrom R."/>
            <person name="Stieglmeier M."/>
            <person name="Klingl A."/>
            <person name="Woyke T."/>
            <person name="Ryan C.M."/>
            <person name="Banfield J.F."/>
        </authorList>
    </citation>
    <scope>NUCLEOTIDE SEQUENCE [LARGE SCALE GENOMIC DNA]</scope>
    <source>
        <strain evidence="1">CG11_big_fil_rev_8_21_14_0_20_35_14</strain>
    </source>
</reference>
<name>A0A2H0KMC2_9BACT</name>
<gene>
    <name evidence="1" type="ORF">COV86_03105</name>
</gene>
<dbReference type="Proteomes" id="UP000229570">
    <property type="component" value="Unassembled WGS sequence"/>
</dbReference>
<organism evidence="1 2">
    <name type="scientific">Candidatus Roizmanbacteria bacterium CG11_big_fil_rev_8_21_14_0_20_35_14</name>
    <dbReference type="NCBI Taxonomy" id="1974855"/>
    <lineage>
        <taxon>Bacteria</taxon>
        <taxon>Candidatus Roizmaniibacteriota</taxon>
    </lineage>
</organism>
<protein>
    <recommendedName>
        <fullName evidence="3">Addiction module toxin RelE</fullName>
    </recommendedName>
</protein>
<proteinExistence type="predicted"/>
<evidence type="ECO:0008006" key="3">
    <source>
        <dbReference type="Google" id="ProtNLM"/>
    </source>
</evidence>
<dbReference type="Pfam" id="PF05973">
    <property type="entry name" value="Gp49"/>
    <property type="match status" value="1"/>
</dbReference>
<evidence type="ECO:0000313" key="2">
    <source>
        <dbReference type="Proteomes" id="UP000229570"/>
    </source>
</evidence>
<dbReference type="EMBL" id="PCVL01000042">
    <property type="protein sequence ID" value="PIQ72420.1"/>
    <property type="molecule type" value="Genomic_DNA"/>
</dbReference>